<dbReference type="EnsemblMetazoa" id="tetur16g02660.1">
    <property type="protein sequence ID" value="tetur16g02660.1"/>
    <property type="gene ID" value="tetur16g02660"/>
</dbReference>
<dbReference type="OrthoDB" id="265795at2759"/>
<dbReference type="FunFam" id="1.10.8.1120:FF:000001">
    <property type="entry name" value="Histone RNA hairpin-binding protein-like"/>
    <property type="match status" value="1"/>
</dbReference>
<dbReference type="AlphaFoldDB" id="T1KNY7"/>
<reference evidence="5" key="2">
    <citation type="submission" date="2015-06" db="UniProtKB">
        <authorList>
            <consortium name="EnsemblMetazoa"/>
        </authorList>
    </citation>
    <scope>IDENTIFICATION</scope>
</reference>
<dbReference type="eggNOG" id="KOG3934">
    <property type="taxonomic scope" value="Eukaryota"/>
</dbReference>
<dbReference type="PANTHER" id="PTHR17408">
    <property type="entry name" value="HISTONE RNA HAIRPIN-BINDING PROTEIN"/>
    <property type="match status" value="1"/>
</dbReference>
<dbReference type="GO" id="GO:0007076">
    <property type="term" value="P:mitotic chromosome condensation"/>
    <property type="evidence" value="ECO:0007669"/>
    <property type="project" value="UniProtKB-ARBA"/>
</dbReference>
<gene>
    <name evidence="5" type="primary">107365865</name>
</gene>
<dbReference type="InterPro" id="IPR038294">
    <property type="entry name" value="SLBP_RNA_bind_sf"/>
</dbReference>
<evidence type="ECO:0000256" key="1">
    <source>
        <dbReference type="ARBA" id="ARBA00006151"/>
    </source>
</evidence>
<feature type="compositionally biased region" description="Basic and acidic residues" evidence="3">
    <location>
        <begin position="59"/>
        <end position="83"/>
    </location>
</feature>
<dbReference type="GO" id="GO:0006398">
    <property type="term" value="P:mRNA 3'-end processing by stem-loop binding and cleavage"/>
    <property type="evidence" value="ECO:0007669"/>
    <property type="project" value="TreeGrafter"/>
</dbReference>
<dbReference type="OMA" id="NEEDIWE"/>
<dbReference type="Proteomes" id="UP000015104">
    <property type="component" value="Unassembled WGS sequence"/>
</dbReference>
<dbReference type="InterPro" id="IPR026502">
    <property type="entry name" value="SLBP1/SLBP2"/>
</dbReference>
<proteinExistence type="inferred from homology"/>
<feature type="compositionally biased region" description="Low complexity" evidence="3">
    <location>
        <begin position="92"/>
        <end position="104"/>
    </location>
</feature>
<evidence type="ECO:0000313" key="6">
    <source>
        <dbReference type="Proteomes" id="UP000015104"/>
    </source>
</evidence>
<dbReference type="EMBL" id="CAEY01000278">
    <property type="status" value="NOT_ANNOTATED_CDS"/>
    <property type="molecule type" value="Genomic_DNA"/>
</dbReference>
<dbReference type="HOGENOM" id="CLU_1268385_0_0_1"/>
<keyword evidence="6" id="KW-1185">Reference proteome</keyword>
<protein>
    <recommendedName>
        <fullName evidence="4">Histone RNA hairpin-binding protein RNA-binding domain-containing protein</fullName>
    </recommendedName>
</protein>
<accession>T1KNY7</accession>
<organism evidence="5 6">
    <name type="scientific">Tetranychus urticae</name>
    <name type="common">Two-spotted spider mite</name>
    <dbReference type="NCBI Taxonomy" id="32264"/>
    <lineage>
        <taxon>Eukaryota</taxon>
        <taxon>Metazoa</taxon>
        <taxon>Ecdysozoa</taxon>
        <taxon>Arthropoda</taxon>
        <taxon>Chelicerata</taxon>
        <taxon>Arachnida</taxon>
        <taxon>Acari</taxon>
        <taxon>Acariformes</taxon>
        <taxon>Trombidiformes</taxon>
        <taxon>Prostigmata</taxon>
        <taxon>Eleutherengona</taxon>
        <taxon>Raphignathae</taxon>
        <taxon>Tetranychoidea</taxon>
        <taxon>Tetranychidae</taxon>
        <taxon>Tetranychus</taxon>
    </lineage>
</organism>
<dbReference type="PANTHER" id="PTHR17408:SF0">
    <property type="entry name" value="HISTONE RNA HAIRPIN-BINDING PROTEIN"/>
    <property type="match status" value="1"/>
</dbReference>
<reference evidence="6" key="1">
    <citation type="submission" date="2011-08" db="EMBL/GenBank/DDBJ databases">
        <authorList>
            <person name="Rombauts S."/>
        </authorList>
    </citation>
    <scope>NUCLEOTIDE SEQUENCE</scope>
    <source>
        <strain evidence="6">London</strain>
    </source>
</reference>
<dbReference type="GO" id="GO:0005737">
    <property type="term" value="C:cytoplasm"/>
    <property type="evidence" value="ECO:0007669"/>
    <property type="project" value="TreeGrafter"/>
</dbReference>
<dbReference type="GO" id="GO:0051028">
    <property type="term" value="P:mRNA transport"/>
    <property type="evidence" value="ECO:0007669"/>
    <property type="project" value="TreeGrafter"/>
</dbReference>
<dbReference type="GO" id="GO:0003729">
    <property type="term" value="F:mRNA binding"/>
    <property type="evidence" value="ECO:0007669"/>
    <property type="project" value="InterPro"/>
</dbReference>
<comment type="similarity">
    <text evidence="1">Belongs to the SLBP family.</text>
</comment>
<feature type="region of interest" description="Disordered" evidence="3">
    <location>
        <begin position="50"/>
        <end position="107"/>
    </location>
</feature>
<dbReference type="Gene3D" id="1.10.8.1120">
    <property type="entry name" value="Histone RNA hairpin-binding protein RNA-binding domain"/>
    <property type="match status" value="1"/>
</dbReference>
<sequence length="218" mass="25146">MSSDSISRSETSSPVITSVVNILDGVNWADIDSENEEDIWEKMNSSIVKLTSKPNDNSNIEKSEKNAAKIDKNNKCKSEDNASKRPRKRLASETSSSSSTCSSTDIRKCTKRRKKQLEFEEDKQVLNRRSKQIDYGKNTLGYQNYLKIIPKDKRMADDPQTPNKFLKFSRRSWDQQIKLWRKKLHTFDPPEESSEKSDDLDLVDIDMSEVNDLIYALQ</sequence>
<evidence type="ECO:0000256" key="2">
    <source>
        <dbReference type="ARBA" id="ARBA00022884"/>
    </source>
</evidence>
<dbReference type="Pfam" id="PF15247">
    <property type="entry name" value="SLBP_RNA_bind"/>
    <property type="match status" value="1"/>
</dbReference>
<name>T1KNY7_TETUR</name>
<dbReference type="GO" id="GO:0071207">
    <property type="term" value="F:histone pre-mRNA stem-loop binding"/>
    <property type="evidence" value="ECO:0007669"/>
    <property type="project" value="TreeGrafter"/>
</dbReference>
<evidence type="ECO:0000313" key="5">
    <source>
        <dbReference type="EnsemblMetazoa" id="tetur16g02660.1"/>
    </source>
</evidence>
<evidence type="ECO:0000259" key="4">
    <source>
        <dbReference type="Pfam" id="PF15247"/>
    </source>
</evidence>
<dbReference type="KEGG" id="tut:107365865"/>
<feature type="domain" description="Histone RNA hairpin-binding protein RNA-binding" evidence="4">
    <location>
        <begin position="121"/>
        <end position="189"/>
    </location>
</feature>
<keyword evidence="2" id="KW-0694">RNA-binding</keyword>
<dbReference type="InterPro" id="IPR029344">
    <property type="entry name" value="SLBP_RNA_bind"/>
</dbReference>
<evidence type="ECO:0000256" key="3">
    <source>
        <dbReference type="SAM" id="MobiDB-lite"/>
    </source>
</evidence>
<dbReference type="STRING" id="32264.T1KNY7"/>
<dbReference type="GO" id="GO:0071204">
    <property type="term" value="C:histone pre-mRNA 3'end processing complex"/>
    <property type="evidence" value="ECO:0007669"/>
    <property type="project" value="TreeGrafter"/>
</dbReference>